<dbReference type="SUPFAM" id="SSF52540">
    <property type="entry name" value="P-loop containing nucleoside triphosphate hydrolases"/>
    <property type="match status" value="1"/>
</dbReference>
<accession>A0ABP9RPK7</accession>
<dbReference type="InterPro" id="IPR044876">
    <property type="entry name" value="HRDC_dom_sf"/>
</dbReference>
<comment type="catalytic activity">
    <reaction evidence="9">
        <text>ATP + H2O = ADP + phosphate + H(+)</text>
        <dbReference type="Rhea" id="RHEA:13065"/>
        <dbReference type="ChEBI" id="CHEBI:15377"/>
        <dbReference type="ChEBI" id="CHEBI:15378"/>
        <dbReference type="ChEBI" id="CHEBI:30616"/>
        <dbReference type="ChEBI" id="CHEBI:43474"/>
        <dbReference type="ChEBI" id="CHEBI:456216"/>
        <dbReference type="EC" id="5.6.2.4"/>
    </reaction>
</comment>
<feature type="domain" description="UvrD-like helicase ATP-binding" evidence="13">
    <location>
        <begin position="28"/>
        <end position="309"/>
    </location>
</feature>
<evidence type="ECO:0000256" key="9">
    <source>
        <dbReference type="ARBA" id="ARBA00048988"/>
    </source>
</evidence>
<comment type="catalytic activity">
    <reaction evidence="7">
        <text>Couples ATP hydrolysis with the unwinding of duplex DNA by translocating in the 3'-5' direction.</text>
        <dbReference type="EC" id="5.6.2.4"/>
    </reaction>
</comment>
<comment type="caution">
    <text evidence="15">The sequence shown here is derived from an EMBL/GenBank/DDBJ whole genome shotgun (WGS) entry which is preliminary data.</text>
</comment>
<proteinExistence type="inferred from homology"/>
<dbReference type="EMBL" id="BAABJQ010000005">
    <property type="protein sequence ID" value="GAA5183582.1"/>
    <property type="molecule type" value="Genomic_DNA"/>
</dbReference>
<dbReference type="InterPro" id="IPR014017">
    <property type="entry name" value="DNA_helicase_UvrD-like_C"/>
</dbReference>
<dbReference type="PROSITE" id="PS51198">
    <property type="entry name" value="UVRD_HELICASE_ATP_BIND"/>
    <property type="match status" value="1"/>
</dbReference>
<dbReference type="InterPro" id="IPR027417">
    <property type="entry name" value="P-loop_NTPase"/>
</dbReference>
<dbReference type="InterPro" id="IPR013986">
    <property type="entry name" value="DExx_box_DNA_helicase_dom_sf"/>
</dbReference>
<evidence type="ECO:0000256" key="1">
    <source>
        <dbReference type="ARBA" id="ARBA00009922"/>
    </source>
</evidence>
<dbReference type="Gene3D" id="1.10.10.160">
    <property type="match status" value="1"/>
</dbReference>
<dbReference type="Pfam" id="PF00580">
    <property type="entry name" value="UvrD-helicase"/>
    <property type="match status" value="1"/>
</dbReference>
<evidence type="ECO:0000256" key="11">
    <source>
        <dbReference type="SAM" id="MobiDB-lite"/>
    </source>
</evidence>
<dbReference type="Proteomes" id="UP001501570">
    <property type="component" value="Unassembled WGS sequence"/>
</dbReference>
<keyword evidence="16" id="KW-1185">Reference proteome</keyword>
<feature type="domain" description="UvrD-like helicase C-terminal" evidence="14">
    <location>
        <begin position="310"/>
        <end position="649"/>
    </location>
</feature>
<feature type="region of interest" description="Disordered" evidence="11">
    <location>
        <begin position="1"/>
        <end position="24"/>
    </location>
</feature>
<evidence type="ECO:0000313" key="15">
    <source>
        <dbReference type="EMBL" id="GAA5183582.1"/>
    </source>
</evidence>
<evidence type="ECO:0000259" key="13">
    <source>
        <dbReference type="PROSITE" id="PS51198"/>
    </source>
</evidence>
<dbReference type="Pfam" id="PF00570">
    <property type="entry name" value="HRDC"/>
    <property type="match status" value="1"/>
</dbReference>
<dbReference type="SUPFAM" id="SSF47819">
    <property type="entry name" value="HRDC-like"/>
    <property type="match status" value="1"/>
</dbReference>
<dbReference type="InterPro" id="IPR002121">
    <property type="entry name" value="HRDC_dom"/>
</dbReference>
<dbReference type="PROSITE" id="PS50967">
    <property type="entry name" value="HRDC"/>
    <property type="match status" value="1"/>
</dbReference>
<sequence>MAGNSIEGVGAGPAPRSAPDKPAQRVLAGLDDEQRSAVTAPAGPVCILAGAGTGKTRAITHRIAHRALSGQIAARHVLAVTFTARAAAEMRARLVTLGVDGVQARTFHAAALRQVRYFAPRLLRGRAMPELVDSKARLVTLAAARGGLRADRTVARDLAGEIEWAKSSLVEPGEYEIAAAKSARDTPFEAAKVAQVYAAYEEIKRGNGVIDFEDLLRAAVWAVEEHPDVADQVHSQYRHFVVDEYQDVNPLQQRLLEAWLGGRSDLTVVGDASQTIYSFTGASSTHLIDFPRRHRDATVIRLVRDYRSTPQVVGFANAIIRQARGAEARLRLELVGQRPPGPEPDINVLPDEPAEAAAVAKRCAALIGDGTPPREIAVLFRTNAQSEAYEGALAEAGVPYVVQGAERFFERPEVRQAMVALRAAVRSTPPETELPDAVTMALEAVGWRPNEPPPGGAVRERWEALSALAGLADEIGGTLEEFCGELARRAAVQHAPTVEGVTLASLHSAKGLEWDAVFLVGLAEGTLPTMYAKTPEALEEERRLLYVGITRARQWLWLSYASARSPGGRQRRPSRFLPAAQRVEEVGRRAGPVNPAARRRAVNLSCRVCGTALLSGPERKLGRCASCPSDIDEELFDRLREWRVRVAMDQRVPPYVVFTDATLTALAERKPIRTEQLVDIAGIGPRKIGLYGEAVLALVNGAAVDDLVMPEADEKNPASGP</sequence>
<dbReference type="PANTHER" id="PTHR11070:SF69">
    <property type="entry name" value="ATP-DEPENDENT DNA HELICASE UVRD2"/>
    <property type="match status" value="1"/>
</dbReference>
<evidence type="ECO:0000313" key="16">
    <source>
        <dbReference type="Proteomes" id="UP001501570"/>
    </source>
</evidence>
<dbReference type="CDD" id="cd18807">
    <property type="entry name" value="SF1_C_UvrD"/>
    <property type="match status" value="1"/>
</dbReference>
<keyword evidence="5 10" id="KW-0067">ATP-binding</keyword>
<organism evidence="15 16">
    <name type="scientific">Rugosimonospora acidiphila</name>
    <dbReference type="NCBI Taxonomy" id="556531"/>
    <lineage>
        <taxon>Bacteria</taxon>
        <taxon>Bacillati</taxon>
        <taxon>Actinomycetota</taxon>
        <taxon>Actinomycetes</taxon>
        <taxon>Micromonosporales</taxon>
        <taxon>Micromonosporaceae</taxon>
        <taxon>Rugosimonospora</taxon>
    </lineage>
</organism>
<dbReference type="GO" id="GO:0004386">
    <property type="term" value="F:helicase activity"/>
    <property type="evidence" value="ECO:0007669"/>
    <property type="project" value="UniProtKB-KW"/>
</dbReference>
<dbReference type="EC" id="5.6.2.4" evidence="8"/>
<keyword evidence="3 10" id="KW-0378">Hydrolase</keyword>
<dbReference type="SMART" id="SM00341">
    <property type="entry name" value="HRDC"/>
    <property type="match status" value="1"/>
</dbReference>
<evidence type="ECO:0000256" key="7">
    <source>
        <dbReference type="ARBA" id="ARBA00034617"/>
    </source>
</evidence>
<dbReference type="Gene3D" id="1.10.150.80">
    <property type="entry name" value="HRDC domain"/>
    <property type="match status" value="1"/>
</dbReference>
<gene>
    <name evidence="15" type="ORF">GCM10023322_23200</name>
</gene>
<dbReference type="Gene3D" id="3.40.50.300">
    <property type="entry name" value="P-loop containing nucleotide triphosphate hydrolases"/>
    <property type="match status" value="3"/>
</dbReference>
<evidence type="ECO:0000259" key="12">
    <source>
        <dbReference type="PROSITE" id="PS50967"/>
    </source>
</evidence>
<name>A0ABP9RPK7_9ACTN</name>
<evidence type="ECO:0000256" key="5">
    <source>
        <dbReference type="ARBA" id="ARBA00022840"/>
    </source>
</evidence>
<feature type="binding site" evidence="10">
    <location>
        <begin position="49"/>
        <end position="56"/>
    </location>
    <ligand>
        <name>ATP</name>
        <dbReference type="ChEBI" id="CHEBI:30616"/>
    </ligand>
</feature>
<evidence type="ECO:0000256" key="4">
    <source>
        <dbReference type="ARBA" id="ARBA00022806"/>
    </source>
</evidence>
<evidence type="ECO:0000256" key="2">
    <source>
        <dbReference type="ARBA" id="ARBA00022741"/>
    </source>
</evidence>
<dbReference type="InterPro" id="IPR010997">
    <property type="entry name" value="HRDC-like_sf"/>
</dbReference>
<dbReference type="CDD" id="cd17932">
    <property type="entry name" value="DEXQc_UvrD"/>
    <property type="match status" value="1"/>
</dbReference>
<protein>
    <recommendedName>
        <fullName evidence="8">DNA 3'-5' helicase</fullName>
        <ecNumber evidence="8">5.6.2.4</ecNumber>
    </recommendedName>
</protein>
<keyword evidence="4 10" id="KW-0347">Helicase</keyword>
<evidence type="ECO:0000256" key="8">
    <source>
        <dbReference type="ARBA" id="ARBA00034808"/>
    </source>
</evidence>
<dbReference type="PANTHER" id="PTHR11070">
    <property type="entry name" value="UVRD / RECB / PCRA DNA HELICASE FAMILY MEMBER"/>
    <property type="match status" value="1"/>
</dbReference>
<feature type="domain" description="HRDC" evidence="12">
    <location>
        <begin position="629"/>
        <end position="709"/>
    </location>
</feature>
<comment type="similarity">
    <text evidence="1">Belongs to the helicase family. UvrD subfamily.</text>
</comment>
<evidence type="ECO:0000256" key="6">
    <source>
        <dbReference type="ARBA" id="ARBA00023235"/>
    </source>
</evidence>
<dbReference type="Pfam" id="PF13361">
    <property type="entry name" value="UvrD_C"/>
    <property type="match status" value="2"/>
</dbReference>
<evidence type="ECO:0000256" key="3">
    <source>
        <dbReference type="ARBA" id="ARBA00022801"/>
    </source>
</evidence>
<evidence type="ECO:0000259" key="14">
    <source>
        <dbReference type="PROSITE" id="PS51217"/>
    </source>
</evidence>
<dbReference type="PROSITE" id="PS51217">
    <property type="entry name" value="UVRD_HELICASE_CTER"/>
    <property type="match status" value="1"/>
</dbReference>
<keyword evidence="2 10" id="KW-0547">Nucleotide-binding</keyword>
<keyword evidence="6" id="KW-0413">Isomerase</keyword>
<dbReference type="InterPro" id="IPR000212">
    <property type="entry name" value="DNA_helicase_UvrD/REP"/>
</dbReference>
<reference evidence="16" key="1">
    <citation type="journal article" date="2019" name="Int. J. Syst. Evol. Microbiol.">
        <title>The Global Catalogue of Microorganisms (GCM) 10K type strain sequencing project: providing services to taxonomists for standard genome sequencing and annotation.</title>
        <authorList>
            <consortium name="The Broad Institute Genomics Platform"/>
            <consortium name="The Broad Institute Genome Sequencing Center for Infectious Disease"/>
            <person name="Wu L."/>
            <person name="Ma J."/>
        </authorList>
    </citation>
    <scope>NUCLEOTIDE SEQUENCE [LARGE SCALE GENOMIC DNA]</scope>
    <source>
        <strain evidence="16">JCM 18304</strain>
    </source>
</reference>
<evidence type="ECO:0000256" key="10">
    <source>
        <dbReference type="PROSITE-ProRule" id="PRU00560"/>
    </source>
</evidence>
<dbReference type="InterPro" id="IPR014016">
    <property type="entry name" value="UvrD-like_ATP-bd"/>
</dbReference>